<comment type="caution">
    <text evidence="2">The sequence shown here is derived from an EMBL/GenBank/DDBJ whole genome shotgun (WGS) entry which is preliminary data.</text>
</comment>
<protein>
    <recommendedName>
        <fullName evidence="4">rRNA-processing protein FYV7</fullName>
    </recommendedName>
</protein>
<sequence>MFLSTDHGTTQKLTREEKLEKKRQAERLRYQKIKNDPEKYKIHKQKEKERYLKKKEKGIIKTVDQMTFREQRKARIMWKKRARERRQRLALQNIDK</sequence>
<accession>A0AAV1K7Q2</accession>
<name>A0AAV1K7Q2_9NEOP</name>
<dbReference type="EMBL" id="CAVLGL010000002">
    <property type="protein sequence ID" value="CAK1579140.1"/>
    <property type="molecule type" value="Genomic_DNA"/>
</dbReference>
<organism evidence="2 3">
    <name type="scientific">Parnassius mnemosyne</name>
    <name type="common">clouded apollo</name>
    <dbReference type="NCBI Taxonomy" id="213953"/>
    <lineage>
        <taxon>Eukaryota</taxon>
        <taxon>Metazoa</taxon>
        <taxon>Ecdysozoa</taxon>
        <taxon>Arthropoda</taxon>
        <taxon>Hexapoda</taxon>
        <taxon>Insecta</taxon>
        <taxon>Pterygota</taxon>
        <taxon>Neoptera</taxon>
        <taxon>Endopterygota</taxon>
        <taxon>Lepidoptera</taxon>
        <taxon>Glossata</taxon>
        <taxon>Ditrysia</taxon>
        <taxon>Papilionoidea</taxon>
        <taxon>Papilionidae</taxon>
        <taxon>Parnassiinae</taxon>
        <taxon>Parnassini</taxon>
        <taxon>Parnassius</taxon>
        <taxon>Driopa</taxon>
    </lineage>
</organism>
<gene>
    <name evidence="2" type="ORF">PARMNEM_LOCUS1121</name>
</gene>
<proteinExistence type="predicted"/>
<keyword evidence="3" id="KW-1185">Reference proteome</keyword>
<evidence type="ECO:0008006" key="4">
    <source>
        <dbReference type="Google" id="ProtNLM"/>
    </source>
</evidence>
<feature type="region of interest" description="Disordered" evidence="1">
    <location>
        <begin position="1"/>
        <end position="21"/>
    </location>
</feature>
<evidence type="ECO:0000313" key="2">
    <source>
        <dbReference type="EMBL" id="CAK1579140.1"/>
    </source>
</evidence>
<dbReference type="AlphaFoldDB" id="A0AAV1K7Q2"/>
<dbReference type="Proteomes" id="UP001314205">
    <property type="component" value="Unassembled WGS sequence"/>
</dbReference>
<reference evidence="2 3" key="1">
    <citation type="submission" date="2023-11" db="EMBL/GenBank/DDBJ databases">
        <authorList>
            <person name="Hedman E."/>
            <person name="Englund M."/>
            <person name="Stromberg M."/>
            <person name="Nyberg Akerstrom W."/>
            <person name="Nylinder S."/>
            <person name="Jareborg N."/>
            <person name="Kallberg Y."/>
            <person name="Kronander E."/>
        </authorList>
    </citation>
    <scope>NUCLEOTIDE SEQUENCE [LARGE SCALE GENOMIC DNA]</scope>
</reference>
<evidence type="ECO:0000256" key="1">
    <source>
        <dbReference type="SAM" id="MobiDB-lite"/>
    </source>
</evidence>
<evidence type="ECO:0000313" key="3">
    <source>
        <dbReference type="Proteomes" id="UP001314205"/>
    </source>
</evidence>